<evidence type="ECO:0000256" key="5">
    <source>
        <dbReference type="ARBA" id="ARBA00022679"/>
    </source>
</evidence>
<dbReference type="RefSeq" id="WP_146434053.1">
    <property type="nucleotide sequence ID" value="NZ_SJPF01000004.1"/>
</dbReference>
<feature type="active site" description="Proton donor" evidence="7">
    <location>
        <position position="366"/>
    </location>
</feature>
<reference evidence="9 10" key="1">
    <citation type="submission" date="2019-02" db="EMBL/GenBank/DDBJ databases">
        <title>Deep-cultivation of Planctomycetes and their phenomic and genomic characterization uncovers novel biology.</title>
        <authorList>
            <person name="Wiegand S."/>
            <person name="Jogler M."/>
            <person name="Boedeker C."/>
            <person name="Pinto D."/>
            <person name="Vollmers J."/>
            <person name="Rivas-Marin E."/>
            <person name="Kohn T."/>
            <person name="Peeters S.H."/>
            <person name="Heuer A."/>
            <person name="Rast P."/>
            <person name="Oberbeckmann S."/>
            <person name="Bunk B."/>
            <person name="Jeske O."/>
            <person name="Meyerdierks A."/>
            <person name="Storesund J.E."/>
            <person name="Kallscheuer N."/>
            <person name="Luecker S."/>
            <person name="Lage O.M."/>
            <person name="Pohl T."/>
            <person name="Merkel B.J."/>
            <person name="Hornburger P."/>
            <person name="Mueller R.-W."/>
            <person name="Bruemmer F."/>
            <person name="Labrenz M."/>
            <person name="Spormann A.M."/>
            <person name="Op Den Camp H."/>
            <person name="Overmann J."/>
            <person name="Amann R."/>
            <person name="Jetten M.S.M."/>
            <person name="Mascher T."/>
            <person name="Medema M.H."/>
            <person name="Devos D.P."/>
            <person name="Kaster A.-K."/>
            <person name="Ovreas L."/>
            <person name="Rohde M."/>
            <person name="Galperin M.Y."/>
            <person name="Jogler C."/>
        </authorList>
    </citation>
    <scope>NUCLEOTIDE SEQUENCE [LARGE SCALE GENOMIC DNA]</scope>
    <source>
        <strain evidence="9 10">Enr8</strain>
    </source>
</reference>
<dbReference type="PIRSF" id="PIRSF000463">
    <property type="entry name" value="GlgB"/>
    <property type="match status" value="1"/>
</dbReference>
<dbReference type="InterPro" id="IPR004193">
    <property type="entry name" value="Glyco_hydro_13_N"/>
</dbReference>
<dbReference type="Pfam" id="PF02922">
    <property type="entry name" value="CBM_48"/>
    <property type="match status" value="1"/>
</dbReference>
<dbReference type="CDD" id="cd02855">
    <property type="entry name" value="E_set_GBE_prok_N"/>
    <property type="match status" value="1"/>
</dbReference>
<keyword evidence="5 9" id="KW-0808">Transferase</keyword>
<dbReference type="PANTHER" id="PTHR43651:SF11">
    <property type="entry name" value="MALTO-OLIGOSYLTREHALOSE TREHALOHYDROLASE"/>
    <property type="match status" value="1"/>
</dbReference>
<evidence type="ECO:0000259" key="8">
    <source>
        <dbReference type="SMART" id="SM00642"/>
    </source>
</evidence>
<proteinExistence type="inferred from homology"/>
<evidence type="ECO:0000313" key="9">
    <source>
        <dbReference type="EMBL" id="TWT31710.1"/>
    </source>
</evidence>
<dbReference type="InterPro" id="IPR037439">
    <property type="entry name" value="Branching_enzy"/>
</dbReference>
<dbReference type="Pfam" id="PF02806">
    <property type="entry name" value="Alpha-amylase_C"/>
    <property type="match status" value="1"/>
</dbReference>
<dbReference type="OrthoDB" id="226102at2"/>
<comment type="similarity">
    <text evidence="3">Belongs to the glycosyl hydrolase 13 family. GlgB subfamily.</text>
</comment>
<dbReference type="Proteomes" id="UP000318878">
    <property type="component" value="Unassembled WGS sequence"/>
</dbReference>
<dbReference type="InterPro" id="IPR006048">
    <property type="entry name" value="A-amylase/branching_C"/>
</dbReference>
<evidence type="ECO:0000256" key="6">
    <source>
        <dbReference type="ARBA" id="ARBA00023277"/>
    </source>
</evidence>
<dbReference type="EC" id="2.4.1.18" evidence="4"/>
<gene>
    <name evidence="9" type="primary">glgB_1</name>
    <name evidence="9" type="ORF">Enr8_36340</name>
</gene>
<dbReference type="InterPro" id="IPR006047">
    <property type="entry name" value="GH13_cat_dom"/>
</dbReference>
<comment type="caution">
    <text evidence="9">The sequence shown here is derived from an EMBL/GenBank/DDBJ whole genome shotgun (WGS) entry which is preliminary data.</text>
</comment>
<dbReference type="CDD" id="cd11325">
    <property type="entry name" value="AmyAc_GTHase"/>
    <property type="match status" value="1"/>
</dbReference>
<dbReference type="SUPFAM" id="SSF51445">
    <property type="entry name" value="(Trans)glycosidases"/>
    <property type="match status" value="1"/>
</dbReference>
<dbReference type="GO" id="GO:0043169">
    <property type="term" value="F:cation binding"/>
    <property type="evidence" value="ECO:0007669"/>
    <property type="project" value="InterPro"/>
</dbReference>
<evidence type="ECO:0000256" key="3">
    <source>
        <dbReference type="ARBA" id="ARBA00009000"/>
    </source>
</evidence>
<accession>A0A5C5V195</accession>
<comment type="catalytic activity">
    <reaction evidence="1">
        <text>Transfers a segment of a (1-&gt;4)-alpha-D-glucan chain to a primary hydroxy group in a similar glucan chain.</text>
        <dbReference type="EC" id="2.4.1.18"/>
    </reaction>
</comment>
<protein>
    <recommendedName>
        <fullName evidence="4">1,4-alpha-glucan branching enzyme</fullName>
        <ecNumber evidence="4">2.4.1.18</ecNumber>
    </recommendedName>
</protein>
<comment type="function">
    <text evidence="2">Catalyzes the formation of the alpha-1,6-glucosidic linkages in glycogen by scission of a 1,4-alpha-linked oligosaccharide from growing alpha-1,4-glucan chains and the subsequent attachment of the oligosaccharide to the alpha-1,6 position.</text>
</comment>
<feature type="active site" description="Nucleophile" evidence="7">
    <location>
        <position position="330"/>
    </location>
</feature>
<dbReference type="InterPro" id="IPR017853">
    <property type="entry name" value="GH"/>
</dbReference>
<dbReference type="Gene3D" id="3.20.20.80">
    <property type="entry name" value="Glycosidases"/>
    <property type="match status" value="1"/>
</dbReference>
<organism evidence="9 10">
    <name type="scientific">Blastopirellula retiformator</name>
    <dbReference type="NCBI Taxonomy" id="2527970"/>
    <lineage>
        <taxon>Bacteria</taxon>
        <taxon>Pseudomonadati</taxon>
        <taxon>Planctomycetota</taxon>
        <taxon>Planctomycetia</taxon>
        <taxon>Pirellulales</taxon>
        <taxon>Pirellulaceae</taxon>
        <taxon>Blastopirellula</taxon>
    </lineage>
</organism>
<sequence>MLIEDPIDPNSLPMGANMVADKSGATFRCWAPRAKGVYLRGSFDGWVDGWKEPPPAEAKLFRHGDYWACFVPNAKDGDHYKFWVDGEGSSGWKRDPYAREFTRNWPDSDCILRDPDAFVWHDGDYLPPAFNDLIIYQLHVGVFNGPNRPSRVAKFFDLLGKLDYLKALGINAVKLLPVVEFKNSRSLGYEGTDIFSPEMDYTVPPNEFATYLPLVNGLRNRHGLPSLVEQDLESQCDQLKIVIELFHLNGIAVLLDVVYNHAGGKVKDDPQSLYFFDRAAGVNPNDSLYFTDQDHTGPVWAIWKSEVRQFLIDNAVFFINEYHFDGFRYDQVSVIVDQNSNDGWKFCQDLTNTVRFTDPSAVQIAEFWGVDPFVVRFPEHGGAGFDASWHDGIRTSVRDAVHSASFGASSQLDLDRVRNNLWAPGFLNAWRAVQYLESHDEVYRDRNARVPQLADGNSARSWHARSRSRAAAGLLLTSPGIPMIFMGQSFLEDKRWADDAGNHADLLIWWEGLDFGRDPHMGRFHRFFEELVWLRRNEPALRSETLNPFHTNAGDRVLAFHRWVPGVGRDAVVVVSFNDVEFSGYELGFPHAGHWREIFNSDAYDDYTPRGNGGGIEAFGGHRDGLNATARITIPPNSVLVFGG</sequence>
<dbReference type="GO" id="GO:0003844">
    <property type="term" value="F:1,4-alpha-glucan branching enzyme activity"/>
    <property type="evidence" value="ECO:0007669"/>
    <property type="project" value="UniProtKB-EC"/>
</dbReference>
<evidence type="ECO:0000256" key="4">
    <source>
        <dbReference type="ARBA" id="ARBA00012541"/>
    </source>
</evidence>
<dbReference type="InterPro" id="IPR014756">
    <property type="entry name" value="Ig_E-set"/>
</dbReference>
<dbReference type="GO" id="GO:0004553">
    <property type="term" value="F:hydrolase activity, hydrolyzing O-glycosyl compounds"/>
    <property type="evidence" value="ECO:0007669"/>
    <property type="project" value="InterPro"/>
</dbReference>
<evidence type="ECO:0000256" key="7">
    <source>
        <dbReference type="PIRSR" id="PIRSR000463-1"/>
    </source>
</evidence>
<dbReference type="Gene3D" id="2.60.40.10">
    <property type="entry name" value="Immunoglobulins"/>
    <property type="match status" value="1"/>
</dbReference>
<evidence type="ECO:0000256" key="2">
    <source>
        <dbReference type="ARBA" id="ARBA00002953"/>
    </source>
</evidence>
<dbReference type="PANTHER" id="PTHR43651">
    <property type="entry name" value="1,4-ALPHA-GLUCAN-BRANCHING ENZYME"/>
    <property type="match status" value="1"/>
</dbReference>
<dbReference type="Gene3D" id="2.60.40.1180">
    <property type="entry name" value="Golgi alpha-mannosidase II"/>
    <property type="match status" value="1"/>
</dbReference>
<evidence type="ECO:0000256" key="1">
    <source>
        <dbReference type="ARBA" id="ARBA00000826"/>
    </source>
</evidence>
<dbReference type="AlphaFoldDB" id="A0A5C5V195"/>
<dbReference type="InterPro" id="IPR013783">
    <property type="entry name" value="Ig-like_fold"/>
</dbReference>
<keyword evidence="9" id="KW-0328">Glycosyltransferase</keyword>
<dbReference type="EMBL" id="SJPF01000004">
    <property type="protein sequence ID" value="TWT31710.1"/>
    <property type="molecule type" value="Genomic_DNA"/>
</dbReference>
<dbReference type="InterPro" id="IPR013780">
    <property type="entry name" value="Glyco_hydro_b"/>
</dbReference>
<dbReference type="SMART" id="SM00642">
    <property type="entry name" value="Aamy"/>
    <property type="match status" value="1"/>
</dbReference>
<dbReference type="SUPFAM" id="SSF81296">
    <property type="entry name" value="E set domains"/>
    <property type="match status" value="1"/>
</dbReference>
<dbReference type="InterPro" id="IPR044143">
    <property type="entry name" value="GlgB_N_E_set_prok"/>
</dbReference>
<dbReference type="GO" id="GO:0005978">
    <property type="term" value="P:glycogen biosynthetic process"/>
    <property type="evidence" value="ECO:0007669"/>
    <property type="project" value="InterPro"/>
</dbReference>
<dbReference type="SUPFAM" id="SSF51011">
    <property type="entry name" value="Glycosyl hydrolase domain"/>
    <property type="match status" value="1"/>
</dbReference>
<name>A0A5C5V195_9BACT</name>
<keyword evidence="6" id="KW-0119">Carbohydrate metabolism</keyword>
<keyword evidence="10" id="KW-1185">Reference proteome</keyword>
<feature type="domain" description="Glycosyl hydrolase family 13 catalytic" evidence="8">
    <location>
        <begin position="115"/>
        <end position="517"/>
    </location>
</feature>
<evidence type="ECO:0000313" key="10">
    <source>
        <dbReference type="Proteomes" id="UP000318878"/>
    </source>
</evidence>